<dbReference type="Gene3D" id="3.40.50.2000">
    <property type="entry name" value="Glycogen Phosphorylase B"/>
    <property type="match status" value="1"/>
</dbReference>
<evidence type="ECO:0000256" key="1">
    <source>
        <dbReference type="ARBA" id="ARBA00022679"/>
    </source>
</evidence>
<dbReference type="SUPFAM" id="SSF53756">
    <property type="entry name" value="UDP-Glycosyltransferase/glycogen phosphorylase"/>
    <property type="match status" value="1"/>
</dbReference>
<reference evidence="3 4" key="1">
    <citation type="submission" date="2019-08" db="EMBL/GenBank/DDBJ databases">
        <authorList>
            <person name="Peeters C."/>
        </authorList>
    </citation>
    <scope>NUCLEOTIDE SEQUENCE [LARGE SCALE GENOMIC DNA]</scope>
    <source>
        <strain evidence="3 4">LMG 31113</strain>
    </source>
</reference>
<dbReference type="OrthoDB" id="433681at2"/>
<proteinExistence type="predicted"/>
<dbReference type="InterPro" id="IPR001296">
    <property type="entry name" value="Glyco_trans_1"/>
</dbReference>
<keyword evidence="3" id="KW-0328">Glycosyltransferase</keyword>
<sequence length="372" mass="41862">MTRMKKFVISGVNLTEGGTLTVLQDSLEAAERYLGDEWEIIGLVHDKALFTSNRIRFLEFPAVKKSWLARLRFEFIGCHRLAKELAPDFWLSMHDVTPRIGKVPQATYFHNATLYSPIGLREIIFEPKHLAFSLLYRYVCACFIRSTKYVIVQQDVVRGQLRKYLKVNNIVVANPLKEGEEGCLTKMGALHNFIYPTLPRPFKKIEILLEAWSLLQSSTDWTAQLVVTIDGTENSYARMLLQKYGGLRGVSFVGRLSKERMADAYDGADCLVFPSTRETWGLPLTEAKAKGLAILAAELPYAHETVGVYDGVSFFNPESPQVLAEKIKAVASGTLTFDPCVQKNPAPPYARNWRELFEILVGRSSIRCAAGT</sequence>
<keyword evidence="1 3" id="KW-0808">Transferase</keyword>
<name>A0A5E4WDN2_9BURK</name>
<dbReference type="PANTHER" id="PTHR46401">
    <property type="entry name" value="GLYCOSYLTRANSFERASE WBBK-RELATED"/>
    <property type="match status" value="1"/>
</dbReference>
<dbReference type="EC" id="2.4.1.250" evidence="3"/>
<feature type="domain" description="Glycosyl transferase family 1" evidence="2">
    <location>
        <begin position="203"/>
        <end position="330"/>
    </location>
</feature>
<dbReference type="GO" id="GO:0009103">
    <property type="term" value="P:lipopolysaccharide biosynthetic process"/>
    <property type="evidence" value="ECO:0007669"/>
    <property type="project" value="TreeGrafter"/>
</dbReference>
<accession>A0A5E4WDN2</accession>
<organism evidence="3 4">
    <name type="scientific">Pandoraea fibrosis</name>
    <dbReference type="NCBI Taxonomy" id="1891094"/>
    <lineage>
        <taxon>Bacteria</taxon>
        <taxon>Pseudomonadati</taxon>
        <taxon>Pseudomonadota</taxon>
        <taxon>Betaproteobacteria</taxon>
        <taxon>Burkholderiales</taxon>
        <taxon>Burkholderiaceae</taxon>
        <taxon>Pandoraea</taxon>
    </lineage>
</organism>
<evidence type="ECO:0000313" key="3">
    <source>
        <dbReference type="EMBL" id="VVE21446.1"/>
    </source>
</evidence>
<protein>
    <submittedName>
        <fullName evidence="3">D-inositol-3-phosphate glycosyltransferase</fullName>
        <ecNumber evidence="3">2.4.1.250</ecNumber>
    </submittedName>
</protein>
<evidence type="ECO:0000259" key="2">
    <source>
        <dbReference type="Pfam" id="PF00534"/>
    </source>
</evidence>
<gene>
    <name evidence="3" type="primary">mshA</name>
    <name evidence="3" type="ORF">PFI31113_03131</name>
</gene>
<evidence type="ECO:0000313" key="4">
    <source>
        <dbReference type="Proteomes" id="UP000382577"/>
    </source>
</evidence>
<dbReference type="Pfam" id="PF00534">
    <property type="entry name" value="Glycos_transf_1"/>
    <property type="match status" value="1"/>
</dbReference>
<dbReference type="AlphaFoldDB" id="A0A5E4WDN2"/>
<dbReference type="EMBL" id="CABPRW010000007">
    <property type="protein sequence ID" value="VVE21446.1"/>
    <property type="molecule type" value="Genomic_DNA"/>
</dbReference>
<dbReference type="RefSeq" id="WP_150600147.1">
    <property type="nucleotide sequence ID" value="NZ_CABPRW010000007.1"/>
</dbReference>
<dbReference type="PANTHER" id="PTHR46401:SF2">
    <property type="entry name" value="GLYCOSYLTRANSFERASE WBBK-RELATED"/>
    <property type="match status" value="1"/>
</dbReference>
<dbReference type="GO" id="GO:0102710">
    <property type="term" value="F:D-inositol-3-phosphate glycosyltransferase activity"/>
    <property type="evidence" value="ECO:0007669"/>
    <property type="project" value="UniProtKB-EC"/>
</dbReference>
<dbReference type="Proteomes" id="UP000382577">
    <property type="component" value="Unassembled WGS sequence"/>
</dbReference>